<reference evidence="2 3" key="1">
    <citation type="submission" date="2018-07" db="EMBL/GenBank/DDBJ databases">
        <title>Genome sequences of Haloplanus sp. CBA1112.</title>
        <authorList>
            <person name="Kim Y.B."/>
            <person name="Roh S.W."/>
        </authorList>
    </citation>
    <scope>NUCLEOTIDE SEQUENCE [LARGE SCALE GENOMIC DNA]</scope>
    <source>
        <strain evidence="2 3">CBA1112</strain>
    </source>
</reference>
<evidence type="ECO:0000313" key="3">
    <source>
        <dbReference type="Proteomes" id="UP000252985"/>
    </source>
</evidence>
<protein>
    <submittedName>
        <fullName evidence="2">Uncharacterized protein</fullName>
    </submittedName>
</protein>
<dbReference type="Proteomes" id="UP000252985">
    <property type="component" value="Chromosome"/>
</dbReference>
<dbReference type="KEGG" id="haq:DU484_13625"/>
<feature type="compositionally biased region" description="Basic and acidic residues" evidence="1">
    <location>
        <begin position="38"/>
        <end position="48"/>
    </location>
</feature>
<organism evidence="2 3">
    <name type="scientific">Haloplanus rubicundus</name>
    <dbReference type="NCBI Taxonomy" id="1547898"/>
    <lineage>
        <taxon>Archaea</taxon>
        <taxon>Methanobacteriati</taxon>
        <taxon>Methanobacteriota</taxon>
        <taxon>Stenosarchaea group</taxon>
        <taxon>Halobacteria</taxon>
        <taxon>Halobacteriales</taxon>
        <taxon>Haloferacaceae</taxon>
        <taxon>Haloplanus</taxon>
    </lineage>
</organism>
<name>A0A345EF28_9EURY</name>
<accession>A0A345EF28</accession>
<evidence type="ECO:0000256" key="1">
    <source>
        <dbReference type="SAM" id="MobiDB-lite"/>
    </source>
</evidence>
<dbReference type="InterPro" id="IPR058742">
    <property type="entry name" value="DUF7989"/>
</dbReference>
<sequence>MGSVDHSHPTQRAVAGAYRRGRNADGLRTDGAGEDAEAEGRERMRDVSHTPADGEGTNDVWSRGDDARPVDSDDDE</sequence>
<evidence type="ECO:0000313" key="2">
    <source>
        <dbReference type="EMBL" id="AXG10800.1"/>
    </source>
</evidence>
<dbReference type="Pfam" id="PF25951">
    <property type="entry name" value="DUF7989"/>
    <property type="match status" value="1"/>
</dbReference>
<feature type="region of interest" description="Disordered" evidence="1">
    <location>
        <begin position="1"/>
        <end position="76"/>
    </location>
</feature>
<feature type="compositionally biased region" description="Basic and acidic residues" evidence="1">
    <location>
        <begin position="62"/>
        <end position="76"/>
    </location>
</feature>
<dbReference type="AlphaFoldDB" id="A0A345EF28"/>
<gene>
    <name evidence="2" type="ORF">DU484_13625</name>
</gene>
<dbReference type="EMBL" id="CP031148">
    <property type="protein sequence ID" value="AXG10800.1"/>
    <property type="molecule type" value="Genomic_DNA"/>
</dbReference>
<proteinExistence type="predicted"/>